<dbReference type="SUPFAM" id="SSF54523">
    <property type="entry name" value="Pili subunits"/>
    <property type="match status" value="1"/>
</dbReference>
<sequence>MIRTQRHQRRHTRHGFSLIEMLTAITVLAIVFTIVALVIASVRDTINLGGAQDEILSVAQVVERQFRDDLAHVNHDGFMVIRAGAVTRPTETDPGNADLVRIHRTDMLGFFANGKFRSTLDPTVEAPLAFIWYGHLRPHPFFSAFGSNDDLDNAPPFASPNIATAQLDYVDPHRWILGRRATLILPIIPQDTAGNPITHTASIWRNNDDHYNQATPANAPNNSSLYESDIPFPPNTPASTDIAIGSLASYKREILALSAAEQFLNLAYAASRRYGSRNYDITAAIDGQLPLVAATLAPYCSSFRIEYAIDADNSGGVDVVRPSNSNTANRSHPTHIQWHALNPTERDNAYGSLNSADASVGDIRIFGYDLSYDDTGTGTGATYNPGSALTLLGEGLEPDTGDEISGIYTAWPRLLRITMTLHDAKGYLHQQHLDSVEVYEDPDTDSGYQISGEPDGQRLQLILRLPPPPAN</sequence>
<protein>
    <recommendedName>
        <fullName evidence="4">Prepilin-type N-terminal cleavage/methylation domain-containing protein</fullName>
    </recommendedName>
</protein>
<dbReference type="Proteomes" id="UP000320386">
    <property type="component" value="Chromosome"/>
</dbReference>
<organism evidence="2 3">
    <name type="scientific">Mucisphaera calidilacus</name>
    <dbReference type="NCBI Taxonomy" id="2527982"/>
    <lineage>
        <taxon>Bacteria</taxon>
        <taxon>Pseudomonadati</taxon>
        <taxon>Planctomycetota</taxon>
        <taxon>Phycisphaerae</taxon>
        <taxon>Phycisphaerales</taxon>
        <taxon>Phycisphaeraceae</taxon>
        <taxon>Mucisphaera</taxon>
    </lineage>
</organism>
<dbReference type="InterPro" id="IPR045584">
    <property type="entry name" value="Pilin-like"/>
</dbReference>
<reference evidence="2 3" key="1">
    <citation type="submission" date="2019-02" db="EMBL/GenBank/DDBJ databases">
        <title>Deep-cultivation of Planctomycetes and their phenomic and genomic characterization uncovers novel biology.</title>
        <authorList>
            <person name="Wiegand S."/>
            <person name="Jogler M."/>
            <person name="Boedeker C."/>
            <person name="Pinto D."/>
            <person name="Vollmers J."/>
            <person name="Rivas-Marin E."/>
            <person name="Kohn T."/>
            <person name="Peeters S.H."/>
            <person name="Heuer A."/>
            <person name="Rast P."/>
            <person name="Oberbeckmann S."/>
            <person name="Bunk B."/>
            <person name="Jeske O."/>
            <person name="Meyerdierks A."/>
            <person name="Storesund J.E."/>
            <person name="Kallscheuer N."/>
            <person name="Luecker S."/>
            <person name="Lage O.M."/>
            <person name="Pohl T."/>
            <person name="Merkel B.J."/>
            <person name="Hornburger P."/>
            <person name="Mueller R.-W."/>
            <person name="Bruemmer F."/>
            <person name="Labrenz M."/>
            <person name="Spormann A.M."/>
            <person name="Op den Camp H."/>
            <person name="Overmann J."/>
            <person name="Amann R."/>
            <person name="Jetten M.S.M."/>
            <person name="Mascher T."/>
            <person name="Medema M.H."/>
            <person name="Devos D.P."/>
            <person name="Kaster A.-K."/>
            <person name="Ovreas L."/>
            <person name="Rohde M."/>
            <person name="Galperin M.Y."/>
            <person name="Jogler C."/>
        </authorList>
    </citation>
    <scope>NUCLEOTIDE SEQUENCE [LARGE SCALE GENOMIC DNA]</scope>
    <source>
        <strain evidence="2 3">Pan265</strain>
    </source>
</reference>
<accession>A0A518BXF6</accession>
<keyword evidence="3" id="KW-1185">Reference proteome</keyword>
<dbReference type="KEGG" id="mcad:Pan265_15130"/>
<dbReference type="InterPro" id="IPR012902">
    <property type="entry name" value="N_methyl_site"/>
</dbReference>
<keyword evidence="1" id="KW-0472">Membrane</keyword>
<dbReference type="EMBL" id="CP036280">
    <property type="protein sequence ID" value="QDU71661.1"/>
    <property type="molecule type" value="Genomic_DNA"/>
</dbReference>
<keyword evidence="1" id="KW-1133">Transmembrane helix</keyword>
<keyword evidence="1" id="KW-0812">Transmembrane</keyword>
<evidence type="ECO:0008006" key="4">
    <source>
        <dbReference type="Google" id="ProtNLM"/>
    </source>
</evidence>
<gene>
    <name evidence="2" type="ORF">Pan265_15130</name>
</gene>
<evidence type="ECO:0000313" key="3">
    <source>
        <dbReference type="Proteomes" id="UP000320386"/>
    </source>
</evidence>
<dbReference type="AlphaFoldDB" id="A0A518BXF6"/>
<name>A0A518BXF6_9BACT</name>
<dbReference type="NCBIfam" id="TIGR02532">
    <property type="entry name" value="IV_pilin_GFxxxE"/>
    <property type="match status" value="1"/>
</dbReference>
<evidence type="ECO:0000256" key="1">
    <source>
        <dbReference type="SAM" id="Phobius"/>
    </source>
</evidence>
<dbReference type="PROSITE" id="PS00409">
    <property type="entry name" value="PROKAR_NTER_METHYL"/>
    <property type="match status" value="1"/>
</dbReference>
<dbReference type="Pfam" id="PF07963">
    <property type="entry name" value="N_methyl"/>
    <property type="match status" value="1"/>
</dbReference>
<proteinExistence type="predicted"/>
<evidence type="ECO:0000313" key="2">
    <source>
        <dbReference type="EMBL" id="QDU71661.1"/>
    </source>
</evidence>
<dbReference type="RefSeq" id="WP_145445817.1">
    <property type="nucleotide sequence ID" value="NZ_CP036280.1"/>
</dbReference>
<feature type="transmembrane region" description="Helical" evidence="1">
    <location>
        <begin position="21"/>
        <end position="42"/>
    </location>
</feature>